<sequence length="168" mass="19363">MAVLLLFFLVSAGVLLSSTKTQVDFSKLPENHKKGVELVLQQLNSYVGVQHHFLFFKSIQKYDIESGFNVQYIYHNFYLKPTNCARGTVNASTQLCQFRNDKPLMDCAVIYKMFRGEIEKDPKPYVDCVHKPRLTEAMKTARLEHFHKMSYSSGTHNLLSVKKHDADE</sequence>
<reference evidence="1" key="1">
    <citation type="submission" date="2021-05" db="EMBL/GenBank/DDBJ databases">
        <authorList>
            <person name="Pan Q."/>
            <person name="Jouanno E."/>
            <person name="Zahm M."/>
            <person name="Klopp C."/>
            <person name="Cabau C."/>
            <person name="Louis A."/>
            <person name="Berthelot C."/>
            <person name="Parey E."/>
            <person name="Roest Crollius H."/>
            <person name="Montfort J."/>
            <person name="Robinson-Rechavi M."/>
            <person name="Bouchez O."/>
            <person name="Lampietro C."/>
            <person name="Lopez Roques C."/>
            <person name="Donnadieu C."/>
            <person name="Postlethwait J."/>
            <person name="Bobe J."/>
            <person name="Dillon D."/>
            <person name="Chandos A."/>
            <person name="von Hippel F."/>
            <person name="Guiguen Y."/>
        </authorList>
    </citation>
    <scope>NUCLEOTIDE SEQUENCE</scope>
    <source>
        <strain evidence="1">YG-Jan2019</strain>
    </source>
</reference>
<evidence type="ECO:0000313" key="1">
    <source>
        <dbReference type="EMBL" id="KAJ8010164.1"/>
    </source>
</evidence>
<organism evidence="1 2">
    <name type="scientific">Dallia pectoralis</name>
    <name type="common">Alaska blackfish</name>
    <dbReference type="NCBI Taxonomy" id="75939"/>
    <lineage>
        <taxon>Eukaryota</taxon>
        <taxon>Metazoa</taxon>
        <taxon>Chordata</taxon>
        <taxon>Craniata</taxon>
        <taxon>Vertebrata</taxon>
        <taxon>Euteleostomi</taxon>
        <taxon>Actinopterygii</taxon>
        <taxon>Neopterygii</taxon>
        <taxon>Teleostei</taxon>
        <taxon>Protacanthopterygii</taxon>
        <taxon>Esociformes</taxon>
        <taxon>Umbridae</taxon>
        <taxon>Dallia</taxon>
    </lineage>
</organism>
<comment type="caution">
    <text evidence="1">The sequence shown here is derived from an EMBL/GenBank/DDBJ whole genome shotgun (WGS) entry which is preliminary data.</text>
</comment>
<dbReference type="Proteomes" id="UP001157502">
    <property type="component" value="Chromosome 6"/>
</dbReference>
<evidence type="ECO:0000313" key="2">
    <source>
        <dbReference type="Proteomes" id="UP001157502"/>
    </source>
</evidence>
<protein>
    <submittedName>
        <fullName evidence="1">Uncharacterized protein</fullName>
    </submittedName>
</protein>
<gene>
    <name evidence="1" type="ORF">DPEC_G00072140</name>
</gene>
<dbReference type="EMBL" id="CM055733">
    <property type="protein sequence ID" value="KAJ8010164.1"/>
    <property type="molecule type" value="Genomic_DNA"/>
</dbReference>
<proteinExistence type="predicted"/>
<name>A0ACC2H2F2_DALPE</name>
<keyword evidence="2" id="KW-1185">Reference proteome</keyword>
<accession>A0ACC2H2F2</accession>